<evidence type="ECO:0000313" key="3">
    <source>
        <dbReference type="EMBL" id="CAM98464.1"/>
    </source>
</evidence>
<protein>
    <submittedName>
        <fullName evidence="3">Hypothetical secreted protein</fullName>
    </submittedName>
</protein>
<dbReference type="eggNOG" id="ENOG50320GH">
    <property type="taxonomic scope" value="Bacteria"/>
</dbReference>
<feature type="transmembrane region" description="Helical" evidence="2">
    <location>
        <begin position="12"/>
        <end position="32"/>
    </location>
</feature>
<dbReference type="HOGENOM" id="CLU_1164261_0_0_11"/>
<dbReference type="RefSeq" id="WP_011931135.1">
    <property type="nucleotide sequence ID" value="NC_009478.1"/>
</dbReference>
<feature type="compositionally biased region" description="Low complexity" evidence="1">
    <location>
        <begin position="39"/>
        <end position="61"/>
    </location>
</feature>
<name>A5CLJ4_CLAM3</name>
<sequence length="238" mass="24092">MRMRSETTGLSRWPWVIGGTAALVIGGVVLYGQAAPTNTPAPASSSSVTPAPEASGAASGAGDDDPGVAPTGCLGGLDRNSTMVLSAQKEAPHTTYGAVEVATAFYRFIWQTPFPQPGELASVSDSIISSSAASSSFKDLAGSYASVPDITGGVVPRGSQFHLSTTNGLWAVSPDSTSDNVVVHIATGYVIDGALSPTKVAGIGFQMTWSDGAWHVVAGALLDQTLITSGGVRFTGGC</sequence>
<reference evidence="3 4" key="1">
    <citation type="journal article" date="2008" name="J. Bacteriol.">
        <title>The genome sequence of the tomato-pathogenic actinomycete Clavibacter michiganensis subsp. michiganensis NCPPB382 reveals a large island involved in pathogenicity.</title>
        <authorList>
            <person name="Gartemann K.H."/>
            <person name="Abt B."/>
            <person name="Bekel T."/>
            <person name="Burger A."/>
            <person name="Engemann J."/>
            <person name="Flugel M."/>
            <person name="Gaigalat L."/>
            <person name="Goesmann A."/>
            <person name="Grafen I."/>
            <person name="Kalinowski J."/>
            <person name="Kaup O."/>
            <person name="Kirchner O."/>
            <person name="Krause L."/>
            <person name="Linke B."/>
            <person name="McHardy A."/>
            <person name="Meyer F."/>
            <person name="Pohle S."/>
            <person name="Ruckert C."/>
            <person name="Schneiker S."/>
            <person name="Zellermann E.M."/>
            <person name="Puhler A."/>
            <person name="Eichenlaub R."/>
            <person name="Kaiser O."/>
            <person name="Bartels D."/>
        </authorList>
    </citation>
    <scope>NUCLEOTIDE SEQUENCE [LARGE SCALE GENOMIC DNA]</scope>
    <source>
        <strain evidence="3 4">NCPPB 382</strain>
    </source>
</reference>
<dbReference type="KEGG" id="cmi:pCM1_0011"/>
<organism evidence="3 4">
    <name type="scientific">Clavibacter michiganensis subsp. michiganensis (strain NCPPB 382)</name>
    <dbReference type="NCBI Taxonomy" id="443906"/>
    <lineage>
        <taxon>Bacteria</taxon>
        <taxon>Bacillati</taxon>
        <taxon>Actinomycetota</taxon>
        <taxon>Actinomycetes</taxon>
        <taxon>Micrococcales</taxon>
        <taxon>Microbacteriaceae</taxon>
        <taxon>Clavibacter</taxon>
    </lineage>
</organism>
<dbReference type="EMBL" id="AM711865">
    <property type="protein sequence ID" value="CAM98464.1"/>
    <property type="molecule type" value="Genomic_DNA"/>
</dbReference>
<keyword evidence="2" id="KW-1133">Transmembrane helix</keyword>
<evidence type="ECO:0000256" key="2">
    <source>
        <dbReference type="SAM" id="Phobius"/>
    </source>
</evidence>
<keyword evidence="2" id="KW-0812">Transmembrane</keyword>
<accession>A5CLJ4</accession>
<evidence type="ECO:0000313" key="4">
    <source>
        <dbReference type="Proteomes" id="UP000001564"/>
    </source>
</evidence>
<geneLocation type="plasmid" evidence="3 4">
    <name>pCM1</name>
</geneLocation>
<keyword evidence="4" id="KW-1185">Reference proteome</keyword>
<keyword evidence="3" id="KW-0614">Plasmid</keyword>
<dbReference type="OrthoDB" id="5116452at2"/>
<feature type="region of interest" description="Disordered" evidence="1">
    <location>
        <begin position="39"/>
        <end position="73"/>
    </location>
</feature>
<dbReference type="Proteomes" id="UP000001564">
    <property type="component" value="Plasmid pCM1"/>
</dbReference>
<gene>
    <name evidence="3" type="ordered locus">pCM1_0011</name>
</gene>
<keyword evidence="2" id="KW-0472">Membrane</keyword>
<evidence type="ECO:0000256" key="1">
    <source>
        <dbReference type="SAM" id="MobiDB-lite"/>
    </source>
</evidence>
<proteinExistence type="predicted"/>
<dbReference type="AlphaFoldDB" id="A5CLJ4"/>